<keyword evidence="4" id="KW-0611">Plant defense</keyword>
<keyword evidence="5" id="KW-1015">Disulfide bond</keyword>
<evidence type="ECO:0000313" key="7">
    <source>
        <dbReference type="EMBL" id="OAO99382.1"/>
    </source>
</evidence>
<dbReference type="GO" id="GO:0050832">
    <property type="term" value="P:defense response to fungus"/>
    <property type="evidence" value="ECO:0007669"/>
    <property type="project" value="UniProtKB-KW"/>
</dbReference>
<proteinExistence type="inferred from homology"/>
<dbReference type="ExpressionAtlas" id="A0A178V2U3">
    <property type="expression patterns" value="baseline and differential"/>
</dbReference>
<dbReference type="InterPro" id="IPR010851">
    <property type="entry name" value="DEFL"/>
</dbReference>
<comment type="similarity">
    <text evidence="1">Belongs to the DEFL family.</text>
</comment>
<dbReference type="Pfam" id="PF07333">
    <property type="entry name" value="SLR1-BP"/>
    <property type="match status" value="1"/>
</dbReference>
<organism evidence="7 8">
    <name type="scientific">Arabidopsis thaliana</name>
    <name type="common">Mouse-ear cress</name>
    <dbReference type="NCBI Taxonomy" id="3702"/>
    <lineage>
        <taxon>Eukaryota</taxon>
        <taxon>Viridiplantae</taxon>
        <taxon>Streptophyta</taxon>
        <taxon>Embryophyta</taxon>
        <taxon>Tracheophyta</taxon>
        <taxon>Spermatophyta</taxon>
        <taxon>Magnoliopsida</taxon>
        <taxon>eudicotyledons</taxon>
        <taxon>Gunneridae</taxon>
        <taxon>Pentapetalae</taxon>
        <taxon>rosids</taxon>
        <taxon>malvids</taxon>
        <taxon>Brassicales</taxon>
        <taxon>Brassicaceae</taxon>
        <taxon>Camelineae</taxon>
        <taxon>Arabidopsis</taxon>
    </lineage>
</organism>
<protein>
    <submittedName>
        <fullName evidence="7">LCR37</fullName>
    </submittedName>
</protein>
<dbReference type="GO" id="GO:0031640">
    <property type="term" value="P:killing of cells of another organism"/>
    <property type="evidence" value="ECO:0007669"/>
    <property type="project" value="UniProtKB-KW"/>
</dbReference>
<gene>
    <name evidence="7" type="ordered locus">AXX17_At4g14770</name>
</gene>
<keyword evidence="6" id="KW-0732">Signal</keyword>
<evidence type="ECO:0000256" key="5">
    <source>
        <dbReference type="ARBA" id="ARBA00023157"/>
    </source>
</evidence>
<reference evidence="8" key="1">
    <citation type="journal article" date="2016" name="Proc. Natl. Acad. Sci. U.S.A.">
        <title>Chromosome-level assembly of Arabidopsis thaliana Ler reveals the extent of translocation and inversion polymorphisms.</title>
        <authorList>
            <person name="Zapata L."/>
            <person name="Ding J."/>
            <person name="Willing E.M."/>
            <person name="Hartwig B."/>
            <person name="Bezdan D."/>
            <person name="Jiao W.B."/>
            <person name="Patel V."/>
            <person name="Velikkakam James G."/>
            <person name="Koornneef M."/>
            <person name="Ossowski S."/>
            <person name="Schneeberger K."/>
        </authorList>
    </citation>
    <scope>NUCLEOTIDE SEQUENCE [LARGE SCALE GENOMIC DNA]</scope>
    <source>
        <strain evidence="8">cv. Landsberg erecta</strain>
    </source>
</reference>
<accession>A0A178V2U3</accession>
<evidence type="ECO:0000256" key="3">
    <source>
        <dbReference type="ARBA" id="ARBA00022577"/>
    </source>
</evidence>
<feature type="chain" id="PRO_5008094543" evidence="6">
    <location>
        <begin position="22"/>
        <end position="77"/>
    </location>
</feature>
<evidence type="ECO:0000256" key="4">
    <source>
        <dbReference type="ARBA" id="ARBA00022821"/>
    </source>
</evidence>
<evidence type="ECO:0000256" key="6">
    <source>
        <dbReference type="SAM" id="SignalP"/>
    </source>
</evidence>
<evidence type="ECO:0000256" key="2">
    <source>
        <dbReference type="ARBA" id="ARBA00022529"/>
    </source>
</evidence>
<feature type="signal peptide" evidence="6">
    <location>
        <begin position="1"/>
        <end position="21"/>
    </location>
</feature>
<dbReference type="SMR" id="A0A178V2U3"/>
<dbReference type="KEGG" id="ath:AT4G13095"/>
<evidence type="ECO:0000313" key="8">
    <source>
        <dbReference type="Proteomes" id="UP000078284"/>
    </source>
</evidence>
<dbReference type="EMBL" id="LUHQ01000004">
    <property type="protein sequence ID" value="OAO99382.1"/>
    <property type="molecule type" value="Genomic_DNA"/>
</dbReference>
<dbReference type="PhylomeDB" id="A0A178V2U3"/>
<keyword evidence="2" id="KW-0929">Antimicrobial</keyword>
<dbReference type="PANTHER" id="PTHR33830">
    <property type="entry name" value="DEFENSIN-LIKE PROTEIN 184-RELATED"/>
    <property type="match status" value="1"/>
</dbReference>
<dbReference type="AlphaFoldDB" id="A0A178V2U3"/>
<dbReference type="Proteomes" id="UP000078284">
    <property type="component" value="Chromosome 4"/>
</dbReference>
<evidence type="ECO:0000256" key="1">
    <source>
        <dbReference type="ARBA" id="ARBA00006722"/>
    </source>
</evidence>
<sequence>MAKQLCSYMFISMFILSAFLALPSAEGGATIKKCVVDVKLSKPCTFQECQPLCLQKYNGNGLCPGDDNNICACVYNC</sequence>
<comment type="caution">
    <text evidence="7">The sequence shown here is derived from an EMBL/GenBank/DDBJ whole genome shotgun (WGS) entry which is preliminary data.</text>
</comment>
<keyword evidence="3" id="KW-0295">Fungicide</keyword>
<dbReference type="PANTHER" id="PTHR33830:SF11">
    <property type="entry name" value="DEFENSIN-LIKE PROTEIN 163-RELATED"/>
    <property type="match status" value="1"/>
</dbReference>
<dbReference type="OMA" id="NCKCKYN"/>
<name>A0A178V2U3_ARATH</name>